<gene>
    <name evidence="1" type="ORF">K470DRAFT_24141</name>
</gene>
<name>A0A6A7C3N0_9PEZI</name>
<proteinExistence type="predicted"/>
<organism evidence="1 2">
    <name type="scientific">Piedraia hortae CBS 480.64</name>
    <dbReference type="NCBI Taxonomy" id="1314780"/>
    <lineage>
        <taxon>Eukaryota</taxon>
        <taxon>Fungi</taxon>
        <taxon>Dikarya</taxon>
        <taxon>Ascomycota</taxon>
        <taxon>Pezizomycotina</taxon>
        <taxon>Dothideomycetes</taxon>
        <taxon>Dothideomycetidae</taxon>
        <taxon>Capnodiales</taxon>
        <taxon>Piedraiaceae</taxon>
        <taxon>Piedraia</taxon>
    </lineage>
</organism>
<evidence type="ECO:0000313" key="2">
    <source>
        <dbReference type="Proteomes" id="UP000799421"/>
    </source>
</evidence>
<sequence length="175" mass="19580">MTCAGDDLIQFFISPENRKEIGFTVKKEPKASGVWFLKAKQEFTSRLGDWDAQNVKAHSIILDTCNSTWPSSKLSKPQRGFGAFSEKNADQLGQQVTTRFSKIGSTVNMTARAYLLQQRVSLSSFSKTQHGSHGSFLCSNEQNPRPALFASWKTALLQPQLLVPCQRRSLIALHF</sequence>
<dbReference type="AlphaFoldDB" id="A0A6A7C3N0"/>
<evidence type="ECO:0000313" key="1">
    <source>
        <dbReference type="EMBL" id="KAF2861852.1"/>
    </source>
</evidence>
<protein>
    <submittedName>
        <fullName evidence="1">Uncharacterized protein</fullName>
    </submittedName>
</protein>
<keyword evidence="2" id="KW-1185">Reference proteome</keyword>
<dbReference type="Proteomes" id="UP000799421">
    <property type="component" value="Unassembled WGS sequence"/>
</dbReference>
<accession>A0A6A7C3N0</accession>
<reference evidence="1" key="1">
    <citation type="journal article" date="2020" name="Stud. Mycol.">
        <title>101 Dothideomycetes genomes: a test case for predicting lifestyles and emergence of pathogens.</title>
        <authorList>
            <person name="Haridas S."/>
            <person name="Albert R."/>
            <person name="Binder M."/>
            <person name="Bloem J."/>
            <person name="Labutti K."/>
            <person name="Salamov A."/>
            <person name="Andreopoulos B."/>
            <person name="Baker S."/>
            <person name="Barry K."/>
            <person name="Bills G."/>
            <person name="Bluhm B."/>
            <person name="Cannon C."/>
            <person name="Castanera R."/>
            <person name="Culley D."/>
            <person name="Daum C."/>
            <person name="Ezra D."/>
            <person name="Gonzalez J."/>
            <person name="Henrissat B."/>
            <person name="Kuo A."/>
            <person name="Liang C."/>
            <person name="Lipzen A."/>
            <person name="Lutzoni F."/>
            <person name="Magnuson J."/>
            <person name="Mondo S."/>
            <person name="Nolan M."/>
            <person name="Ohm R."/>
            <person name="Pangilinan J."/>
            <person name="Park H.-J."/>
            <person name="Ramirez L."/>
            <person name="Alfaro M."/>
            <person name="Sun H."/>
            <person name="Tritt A."/>
            <person name="Yoshinaga Y."/>
            <person name="Zwiers L.-H."/>
            <person name="Turgeon B."/>
            <person name="Goodwin S."/>
            <person name="Spatafora J."/>
            <person name="Crous P."/>
            <person name="Grigoriev I."/>
        </authorList>
    </citation>
    <scope>NUCLEOTIDE SEQUENCE</scope>
    <source>
        <strain evidence="1">CBS 480.64</strain>
    </source>
</reference>
<dbReference type="EMBL" id="MU005969">
    <property type="protein sequence ID" value="KAF2861852.1"/>
    <property type="molecule type" value="Genomic_DNA"/>
</dbReference>